<evidence type="ECO:0000256" key="9">
    <source>
        <dbReference type="ARBA" id="ARBA00022777"/>
    </source>
</evidence>
<dbReference type="GO" id="GO:0000155">
    <property type="term" value="F:phosphorelay sensor kinase activity"/>
    <property type="evidence" value="ECO:0007669"/>
    <property type="project" value="InterPro"/>
</dbReference>
<dbReference type="GO" id="GO:0009927">
    <property type="term" value="F:histidine phosphotransfer kinase activity"/>
    <property type="evidence" value="ECO:0007669"/>
    <property type="project" value="TreeGrafter"/>
</dbReference>
<keyword evidence="4" id="KW-1003">Cell membrane</keyword>
<dbReference type="Gene3D" id="3.30.450.20">
    <property type="entry name" value="PAS domain"/>
    <property type="match status" value="1"/>
</dbReference>
<dbReference type="SUPFAM" id="SSF53850">
    <property type="entry name" value="Periplasmic binding protein-like II"/>
    <property type="match status" value="2"/>
</dbReference>
<dbReference type="EC" id="2.7.13.3" evidence="3"/>
<dbReference type="InterPro" id="IPR000014">
    <property type="entry name" value="PAS"/>
</dbReference>
<dbReference type="CDD" id="cd17546">
    <property type="entry name" value="REC_hyHK_CKI1_RcsC-like"/>
    <property type="match status" value="1"/>
</dbReference>
<dbReference type="InterPro" id="IPR036641">
    <property type="entry name" value="HPT_dom_sf"/>
</dbReference>
<dbReference type="SUPFAM" id="SSF55785">
    <property type="entry name" value="PYP-like sensor domain (PAS domain)"/>
    <property type="match status" value="1"/>
</dbReference>
<keyword evidence="7" id="KW-0808">Transferase</keyword>
<evidence type="ECO:0000256" key="2">
    <source>
        <dbReference type="ARBA" id="ARBA00004429"/>
    </source>
</evidence>
<dbReference type="Gene3D" id="3.40.190.10">
    <property type="entry name" value="Periplasmic binding protein-like II"/>
    <property type="match status" value="4"/>
</dbReference>
<feature type="modified residue" description="4-aspartylphosphate" evidence="14">
    <location>
        <position position="1006"/>
    </location>
</feature>
<feature type="transmembrane region" description="Helical" evidence="15">
    <location>
        <begin position="530"/>
        <end position="547"/>
    </location>
</feature>
<dbReference type="PROSITE" id="PS50113">
    <property type="entry name" value="PAC"/>
    <property type="match status" value="1"/>
</dbReference>
<sequence>MMKHKQQKTRIAATLIMLCLLLLVHRPSIATPEQPPETLELVPRTHGTIAPMTLSPEKRRLLKKHGALVFAAWGREKPPVFVRYQSGVFEGVAADYIKTLGELLNTPVTIKHYVDFKAASAAVMTGNADFLAFYHPEMKDDEHLLLSLPWLNDNNVLLRTSSMPDQSEEPSVIGWLGTPQTLPMLQQRYPQATYRQFSFPSQAFTALQFGEIDRLWINAAAADYMKHMGIGGIFSKSADEASSDNSLYFATGAQSRPLLDLLDAAQLAMSQSTRLRIAANWGLDAVYLSHHTHLAMSQEEQAWIKTHPVVNVVQPAQLPPLSFIDRNNQPNGYAYALLPLITERTGLRFNVGQKRDHAPDITAAALLADDDKVSRAYTFSPWVMVSQSAPGELLLGQDFAGQRVMVTGGVRQKALLAQHYPQINFLPQSSPEGALQALLNKEVQAVIVPQVVADYLLVQTRYTTLTITETLQVPLARIGFEASSNDRLLTSILNKALVDISPAIQQRELATWERYRPHETINFWKTWRKVLIEGLLAVMLLGLLFFLRTHHLNRIIQQRKKYEIQLKDQLQFIHTLIDQSPVALFVRDSQLRMTHCNQTYLSYLHRTSDEVMGRDYGTPLIGNEALTEKLRLQYHEILQKGLPQFSTEEIMIEGQRQLIYLWTLPYRDHAGNTNGIIGGFIDVTEREMLLNELQSARQHADRANACKSEFLAQMSHEIRTPMNALVGLLELEVQGGSTAVQREENLRVAWQASRTLLALVGDILDLAKIEAGKISLNFIPLSLRELAGSIHTLYQQNAKEKQLEFTLTLELEHDYILCDATLLNQIISNLISNAIKYTWQGGIELAIGEYADTEEGLSQFIIEVRDSGVGLNEEQQRAIFEPFIQVDEEQHGQIGTGLGLSICNRLATILGGSLTLESEPDQGSTFIFSFKAEPCAGPERPQRQAPEGQPERELTVIIVDDHAPNRLLLSQQITFAGHKPVVMENGFQVLAYLKNPQARCDLLITDCNMPQMDGFTLVKRVRLLEQQQGLSPRPIFGLTALSAGEVIRRGKDAGMTGCLYKPIKLDTLLQCLAEVAGNASLQQLQQLPNYDTPVLPQDDAFAELTRSIMQTNHADFKELQAAVQARNGFIAERMAHRLLGSAQIIQFDALVSCCRQLEQYAQQGVFSACDTLLLECEALLEQAGRCCENMPSAHRHTMGY</sequence>
<dbReference type="SMART" id="SM00387">
    <property type="entry name" value="HATPase_c"/>
    <property type="match status" value="1"/>
</dbReference>
<evidence type="ECO:0000256" key="3">
    <source>
        <dbReference type="ARBA" id="ARBA00012438"/>
    </source>
</evidence>
<dbReference type="InterPro" id="IPR036890">
    <property type="entry name" value="HATPase_C_sf"/>
</dbReference>
<feature type="domain" description="Histidine kinase" evidence="17">
    <location>
        <begin position="713"/>
        <end position="934"/>
    </location>
</feature>
<evidence type="ECO:0000256" key="7">
    <source>
        <dbReference type="ARBA" id="ARBA00022679"/>
    </source>
</evidence>
<keyword evidence="10" id="KW-0547">Nucleotide-binding</keyword>
<keyword evidence="13 15" id="KW-0472">Membrane</keyword>
<dbReference type="InterPro" id="IPR036097">
    <property type="entry name" value="HisK_dim/P_sf"/>
</dbReference>
<keyword evidence="6 14" id="KW-0597">Phosphoprotein</keyword>
<dbReference type="InterPro" id="IPR004358">
    <property type="entry name" value="Sig_transdc_His_kin-like_C"/>
</dbReference>
<dbReference type="SMART" id="SM00388">
    <property type="entry name" value="HisKA"/>
    <property type="match status" value="1"/>
</dbReference>
<dbReference type="InterPro" id="IPR001789">
    <property type="entry name" value="Sig_transdc_resp-reg_receiver"/>
</dbReference>
<dbReference type="InterPro" id="IPR011006">
    <property type="entry name" value="CheY-like_superfamily"/>
</dbReference>
<dbReference type="Gene3D" id="3.40.50.2300">
    <property type="match status" value="1"/>
</dbReference>
<evidence type="ECO:0000259" key="17">
    <source>
        <dbReference type="PROSITE" id="PS50109"/>
    </source>
</evidence>
<dbReference type="SUPFAM" id="SSF47384">
    <property type="entry name" value="Homodimeric domain of signal transducing histidine kinase"/>
    <property type="match status" value="1"/>
</dbReference>
<evidence type="ECO:0000256" key="1">
    <source>
        <dbReference type="ARBA" id="ARBA00000085"/>
    </source>
</evidence>
<dbReference type="SMART" id="SM00448">
    <property type="entry name" value="REC"/>
    <property type="match status" value="1"/>
</dbReference>
<dbReference type="PANTHER" id="PTHR43047:SF72">
    <property type="entry name" value="OSMOSENSING HISTIDINE PROTEIN KINASE SLN1"/>
    <property type="match status" value="1"/>
</dbReference>
<feature type="signal peptide" evidence="16">
    <location>
        <begin position="1"/>
        <end position="30"/>
    </location>
</feature>
<feature type="domain" description="Response regulatory" evidence="18">
    <location>
        <begin position="955"/>
        <end position="1076"/>
    </location>
</feature>
<evidence type="ECO:0000256" key="5">
    <source>
        <dbReference type="ARBA" id="ARBA00022519"/>
    </source>
</evidence>
<evidence type="ECO:0000259" key="19">
    <source>
        <dbReference type="PROSITE" id="PS50112"/>
    </source>
</evidence>
<keyword evidence="12" id="KW-0902">Two-component regulatory system</keyword>
<evidence type="ECO:0000313" key="21">
    <source>
        <dbReference type="EMBL" id="ORM70332.1"/>
    </source>
</evidence>
<keyword evidence="9" id="KW-0418">Kinase</keyword>
<name>A0A1X1D0U9_9GAMM</name>
<comment type="subcellular location">
    <subcellularLocation>
        <location evidence="2">Cell inner membrane</location>
        <topology evidence="2">Multi-pass membrane protein</topology>
    </subcellularLocation>
</comment>
<evidence type="ECO:0000259" key="18">
    <source>
        <dbReference type="PROSITE" id="PS50110"/>
    </source>
</evidence>
<dbReference type="Pfam" id="PF02518">
    <property type="entry name" value="HATPase_c"/>
    <property type="match status" value="1"/>
</dbReference>
<dbReference type="Proteomes" id="UP000193104">
    <property type="component" value="Unassembled WGS sequence"/>
</dbReference>
<dbReference type="Pfam" id="PF00512">
    <property type="entry name" value="HisKA"/>
    <property type="match status" value="1"/>
</dbReference>
<evidence type="ECO:0000256" key="12">
    <source>
        <dbReference type="ARBA" id="ARBA00023012"/>
    </source>
</evidence>
<feature type="domain" description="PAC" evidence="20">
    <location>
        <begin position="645"/>
        <end position="695"/>
    </location>
</feature>
<dbReference type="InterPro" id="IPR003594">
    <property type="entry name" value="HATPase_dom"/>
</dbReference>
<dbReference type="PANTHER" id="PTHR43047">
    <property type="entry name" value="TWO-COMPONENT HISTIDINE PROTEIN KINASE"/>
    <property type="match status" value="1"/>
</dbReference>
<dbReference type="SMART" id="SM00091">
    <property type="entry name" value="PAS"/>
    <property type="match status" value="1"/>
</dbReference>
<dbReference type="STRING" id="1076551.HA48_18025"/>
<comment type="catalytic activity">
    <reaction evidence="1">
        <text>ATP + protein L-histidine = ADP + protein N-phospho-L-histidine.</text>
        <dbReference type="EC" id="2.7.13.3"/>
    </reaction>
</comment>
<comment type="caution">
    <text evidence="21">The sequence shown here is derived from an EMBL/GenBank/DDBJ whole genome shotgun (WGS) entry which is preliminary data.</text>
</comment>
<dbReference type="PRINTS" id="PR00344">
    <property type="entry name" value="BCTRLSENSOR"/>
</dbReference>
<dbReference type="InterPro" id="IPR003661">
    <property type="entry name" value="HisK_dim/P_dom"/>
</dbReference>
<dbReference type="Gene3D" id="1.10.287.130">
    <property type="match status" value="1"/>
</dbReference>
<dbReference type="GO" id="GO:0005886">
    <property type="term" value="C:plasma membrane"/>
    <property type="evidence" value="ECO:0007669"/>
    <property type="project" value="UniProtKB-SubCell"/>
</dbReference>
<organism evidence="21 22">
    <name type="scientific">Pantoea wallisii</name>
    <dbReference type="NCBI Taxonomy" id="1076551"/>
    <lineage>
        <taxon>Bacteria</taxon>
        <taxon>Pseudomonadati</taxon>
        <taxon>Pseudomonadota</taxon>
        <taxon>Gammaproteobacteria</taxon>
        <taxon>Enterobacterales</taxon>
        <taxon>Erwiniaceae</taxon>
        <taxon>Pantoea</taxon>
    </lineage>
</organism>
<dbReference type="AlphaFoldDB" id="A0A1X1D0U9"/>
<dbReference type="PROSITE" id="PS50110">
    <property type="entry name" value="RESPONSE_REGULATORY"/>
    <property type="match status" value="1"/>
</dbReference>
<gene>
    <name evidence="21" type="ORF">HA48_18025</name>
</gene>
<dbReference type="PROSITE" id="PS50109">
    <property type="entry name" value="HIS_KIN"/>
    <property type="match status" value="1"/>
</dbReference>
<keyword evidence="16" id="KW-0732">Signal</keyword>
<dbReference type="InterPro" id="IPR000700">
    <property type="entry name" value="PAS-assoc_C"/>
</dbReference>
<feature type="chain" id="PRO_5012281328" description="histidine kinase" evidence="16">
    <location>
        <begin position="31"/>
        <end position="1200"/>
    </location>
</feature>
<dbReference type="NCBIfam" id="TIGR00229">
    <property type="entry name" value="sensory_box"/>
    <property type="match status" value="1"/>
</dbReference>
<dbReference type="SUPFAM" id="SSF52172">
    <property type="entry name" value="CheY-like"/>
    <property type="match status" value="1"/>
</dbReference>
<evidence type="ECO:0000256" key="15">
    <source>
        <dbReference type="SAM" id="Phobius"/>
    </source>
</evidence>
<accession>A0A1X1D0U9</accession>
<evidence type="ECO:0000256" key="11">
    <source>
        <dbReference type="ARBA" id="ARBA00022989"/>
    </source>
</evidence>
<dbReference type="RefSeq" id="WP_128602604.1">
    <property type="nucleotide sequence ID" value="NZ_MLFS01000063.1"/>
</dbReference>
<dbReference type="InterPro" id="IPR035965">
    <property type="entry name" value="PAS-like_dom_sf"/>
</dbReference>
<dbReference type="PROSITE" id="PS50112">
    <property type="entry name" value="PAS"/>
    <property type="match status" value="1"/>
</dbReference>
<dbReference type="CDD" id="cd16922">
    <property type="entry name" value="HATPase_EvgS-ArcB-TorS-like"/>
    <property type="match status" value="1"/>
</dbReference>
<keyword evidence="10" id="KW-0067">ATP-binding</keyword>
<dbReference type="SUPFAM" id="SSF47226">
    <property type="entry name" value="Histidine-containing phosphotransfer domain, HPT domain"/>
    <property type="match status" value="1"/>
</dbReference>
<evidence type="ECO:0000256" key="16">
    <source>
        <dbReference type="SAM" id="SignalP"/>
    </source>
</evidence>
<proteinExistence type="predicted"/>
<dbReference type="InterPro" id="IPR008207">
    <property type="entry name" value="Sig_transdc_His_kin_Hpt_dom"/>
</dbReference>
<dbReference type="EMBL" id="MLFS01000063">
    <property type="protein sequence ID" value="ORM70332.1"/>
    <property type="molecule type" value="Genomic_DNA"/>
</dbReference>
<dbReference type="Gene3D" id="1.20.120.160">
    <property type="entry name" value="HPT domain"/>
    <property type="match status" value="1"/>
</dbReference>
<evidence type="ECO:0000259" key="20">
    <source>
        <dbReference type="PROSITE" id="PS50113"/>
    </source>
</evidence>
<keyword evidence="5" id="KW-0997">Cell inner membrane</keyword>
<dbReference type="Pfam" id="PF01627">
    <property type="entry name" value="Hpt"/>
    <property type="match status" value="1"/>
</dbReference>
<evidence type="ECO:0000313" key="22">
    <source>
        <dbReference type="Proteomes" id="UP000193104"/>
    </source>
</evidence>
<keyword evidence="11 15" id="KW-1133">Transmembrane helix</keyword>
<feature type="domain" description="PAS" evidence="19">
    <location>
        <begin position="569"/>
        <end position="641"/>
    </location>
</feature>
<evidence type="ECO:0000256" key="8">
    <source>
        <dbReference type="ARBA" id="ARBA00022692"/>
    </source>
</evidence>
<evidence type="ECO:0000256" key="6">
    <source>
        <dbReference type="ARBA" id="ARBA00022553"/>
    </source>
</evidence>
<reference evidence="21 22" key="1">
    <citation type="journal article" date="2017" name="Antonie Van Leeuwenhoek">
        <title>Phylogenomic resolution of the bacterial genus Pantoea and its relationship with Erwinia and Tatumella.</title>
        <authorList>
            <person name="Palmer M."/>
            <person name="Steenkamp E.T."/>
            <person name="Coetzee M.P."/>
            <person name="Chan W.Y."/>
            <person name="van Zyl E."/>
            <person name="De Maayer P."/>
            <person name="Coutinho T.A."/>
            <person name="Blom J."/>
            <person name="Smits T.H."/>
            <person name="Duffy B."/>
            <person name="Venter S.N."/>
        </authorList>
    </citation>
    <scope>NUCLEOTIDE SEQUENCE [LARGE SCALE GENOMIC DNA]</scope>
    <source>
        <strain evidence="21 22">LMG 26277</strain>
    </source>
</reference>
<dbReference type="Pfam" id="PF08448">
    <property type="entry name" value="PAS_4"/>
    <property type="match status" value="1"/>
</dbReference>
<dbReference type="Gene3D" id="3.30.565.10">
    <property type="entry name" value="Histidine kinase-like ATPase, C-terminal domain"/>
    <property type="match status" value="1"/>
</dbReference>
<dbReference type="InterPro" id="IPR013656">
    <property type="entry name" value="PAS_4"/>
</dbReference>
<dbReference type="SUPFAM" id="SSF55874">
    <property type="entry name" value="ATPase domain of HSP90 chaperone/DNA topoisomerase II/histidine kinase"/>
    <property type="match status" value="1"/>
</dbReference>
<keyword evidence="8 15" id="KW-0812">Transmembrane</keyword>
<evidence type="ECO:0000256" key="14">
    <source>
        <dbReference type="PROSITE-ProRule" id="PRU00169"/>
    </source>
</evidence>
<dbReference type="Pfam" id="PF00072">
    <property type="entry name" value="Response_reg"/>
    <property type="match status" value="1"/>
</dbReference>
<dbReference type="CDD" id="cd00082">
    <property type="entry name" value="HisKA"/>
    <property type="match status" value="1"/>
</dbReference>
<evidence type="ECO:0000256" key="13">
    <source>
        <dbReference type="ARBA" id="ARBA00023136"/>
    </source>
</evidence>
<evidence type="ECO:0000256" key="4">
    <source>
        <dbReference type="ARBA" id="ARBA00022475"/>
    </source>
</evidence>
<dbReference type="CDD" id="cd00130">
    <property type="entry name" value="PAS"/>
    <property type="match status" value="1"/>
</dbReference>
<evidence type="ECO:0000256" key="10">
    <source>
        <dbReference type="ARBA" id="ARBA00022840"/>
    </source>
</evidence>
<keyword evidence="22" id="KW-1185">Reference proteome</keyword>
<dbReference type="InterPro" id="IPR005467">
    <property type="entry name" value="His_kinase_dom"/>
</dbReference>
<protein>
    <recommendedName>
        <fullName evidence="3">histidine kinase</fullName>
        <ecNumber evidence="3">2.7.13.3</ecNumber>
    </recommendedName>
</protein>
<dbReference type="OrthoDB" id="9770795at2"/>